<dbReference type="SUPFAM" id="SSF52540">
    <property type="entry name" value="P-loop containing nucleoside triphosphate hydrolases"/>
    <property type="match status" value="1"/>
</dbReference>
<sequence>MNSDRRIFLRSPYLIFIGDTDDRALAKTGLGIVQWCPELVAGQLRFEGNSLDLGTSDMTIADAVRAGVKSLVIGVAPVGGKIDDNWALVLEDAAAAGLDIVSGLHLRLKEFPGVAAAAKASGAALIDIRNPPANLPIATGKKRTGKRVLMVGTDCAVGKKYTALGLTKSLQERTVKATFRATGQTGIMIAGTGIPIDAVVSDFVAGAAELVSPDNDADHWDVIEGQGSLFNASYAGVSLGLLHGSQPDAIVVCHDPTRETNISCPEMKLPSVADCIEINLTCGRLTNPEISCVGISVNTSGLKKEARGPYLKALSQETGLACVDPLIEGCGEIADVILTRFGGPEHA</sequence>
<dbReference type="InterPro" id="IPR027417">
    <property type="entry name" value="P-loop_NTPase"/>
</dbReference>
<reference evidence="3 4" key="1">
    <citation type="submission" date="2017-10" db="EMBL/GenBank/DDBJ databases">
        <title>Frigbacter circumglobatus gen. nov. sp. nov., isolated from sediment cultured in situ.</title>
        <authorList>
            <person name="Zhao Z."/>
        </authorList>
    </citation>
    <scope>NUCLEOTIDE SEQUENCE [LARGE SCALE GENOMIC DNA]</scope>
    <source>
        <strain evidence="3 4">ZYL</strain>
    </source>
</reference>
<keyword evidence="4" id="KW-1185">Reference proteome</keyword>
<dbReference type="AlphaFoldDB" id="A0A2G4YT19"/>
<name>A0A2G4YT19_9PROT</name>
<dbReference type="Proteomes" id="UP000229730">
    <property type="component" value="Unassembled WGS sequence"/>
</dbReference>
<proteinExistence type="predicted"/>
<dbReference type="PANTHER" id="PTHR40690">
    <property type="entry name" value="GLL3100 PROTEIN"/>
    <property type="match status" value="1"/>
</dbReference>
<accession>A0A2G4YT19</accession>
<gene>
    <name evidence="3" type="ORF">CRD36_06545</name>
</gene>
<dbReference type="OrthoDB" id="9778498at2"/>
<dbReference type="PANTHER" id="PTHR40690:SF1">
    <property type="entry name" value="DUF1611 DOMAIN-CONTAINING PROTEIN"/>
    <property type="match status" value="1"/>
</dbReference>
<dbReference type="PIRSF" id="PIRSF026760">
    <property type="entry name" value="UCP026760"/>
    <property type="match status" value="1"/>
</dbReference>
<evidence type="ECO:0000259" key="1">
    <source>
        <dbReference type="Pfam" id="PF07755"/>
    </source>
</evidence>
<feature type="domain" description="D-glutamate N-acetyltransferase-like N-terminal" evidence="2">
    <location>
        <begin position="59"/>
        <end position="131"/>
    </location>
</feature>
<evidence type="ECO:0000313" key="4">
    <source>
        <dbReference type="Proteomes" id="UP000229730"/>
    </source>
</evidence>
<dbReference type="Pfam" id="PF07755">
    <property type="entry name" value="DUF1611"/>
    <property type="match status" value="1"/>
</dbReference>
<dbReference type="EMBL" id="PDEM01000012">
    <property type="protein sequence ID" value="PHZ85475.1"/>
    <property type="molecule type" value="Genomic_DNA"/>
</dbReference>
<dbReference type="Gene3D" id="3.40.50.720">
    <property type="entry name" value="NAD(P)-binding Rossmann-like Domain"/>
    <property type="match status" value="1"/>
</dbReference>
<dbReference type="Gene3D" id="3.40.50.300">
    <property type="entry name" value="P-loop containing nucleotide triphosphate hydrolases"/>
    <property type="match status" value="1"/>
</dbReference>
<comment type="caution">
    <text evidence="3">The sequence shown here is derived from an EMBL/GenBank/DDBJ whole genome shotgun (WGS) entry which is preliminary data.</text>
</comment>
<dbReference type="Pfam" id="PF17396">
    <property type="entry name" value="DUF1611_N"/>
    <property type="match status" value="1"/>
</dbReference>
<dbReference type="InterPro" id="IPR035402">
    <property type="entry name" value="DgcN-like_N"/>
</dbReference>
<dbReference type="InterPro" id="IPR011669">
    <property type="entry name" value="DgcN-like"/>
</dbReference>
<dbReference type="InterPro" id="IPR035086">
    <property type="entry name" value="DgcN-like_C"/>
</dbReference>
<organism evidence="3 4">
    <name type="scientific">Paremcibacter congregatus</name>
    <dbReference type="NCBI Taxonomy" id="2043170"/>
    <lineage>
        <taxon>Bacteria</taxon>
        <taxon>Pseudomonadati</taxon>
        <taxon>Pseudomonadota</taxon>
        <taxon>Alphaproteobacteria</taxon>
        <taxon>Emcibacterales</taxon>
        <taxon>Emcibacteraceae</taxon>
        <taxon>Paremcibacter</taxon>
    </lineage>
</organism>
<feature type="domain" description="D-glutamate N-acetyltransferase-like C-terminal" evidence="1">
    <location>
        <begin position="137"/>
        <end position="333"/>
    </location>
</feature>
<protein>
    <submittedName>
        <fullName evidence="3">EBNA-1 nuclear protein</fullName>
    </submittedName>
</protein>
<dbReference type="RefSeq" id="WP_099471963.1">
    <property type="nucleotide sequence ID" value="NZ_CP041025.1"/>
</dbReference>
<dbReference type="InParanoid" id="A0A2G4YT19"/>
<evidence type="ECO:0000313" key="3">
    <source>
        <dbReference type="EMBL" id="PHZ85475.1"/>
    </source>
</evidence>
<evidence type="ECO:0000259" key="2">
    <source>
        <dbReference type="Pfam" id="PF17396"/>
    </source>
</evidence>